<dbReference type="EMBL" id="JAEMGP010000008">
    <property type="protein sequence ID" value="KAG5205461.1"/>
    <property type="molecule type" value="Genomic_DNA"/>
</dbReference>
<name>A0A836AAB6_SHEEP</name>
<protein>
    <submittedName>
        <fullName evidence="1">Uncharacterized protein</fullName>
    </submittedName>
</protein>
<comment type="caution">
    <text evidence="1">The sequence shown here is derived from an EMBL/GenBank/DDBJ whole genome shotgun (WGS) entry which is preliminary data.</text>
</comment>
<sequence>MFLHDLLQHKDCFSLVVSVLPPGCLTCELSCPETREYFFLNTHLTKKANSKTDLQYEMQKTFALIPPFLSVTSPGLDVHPAFSGDTDRNKFLKRNVVIWGTQK</sequence>
<dbReference type="Proteomes" id="UP000664991">
    <property type="component" value="Unassembled WGS sequence"/>
</dbReference>
<evidence type="ECO:0000313" key="2">
    <source>
        <dbReference type="Proteomes" id="UP000664991"/>
    </source>
</evidence>
<organism evidence="1 2">
    <name type="scientific">Ovis aries</name>
    <name type="common">Sheep</name>
    <dbReference type="NCBI Taxonomy" id="9940"/>
    <lineage>
        <taxon>Eukaryota</taxon>
        <taxon>Metazoa</taxon>
        <taxon>Chordata</taxon>
        <taxon>Craniata</taxon>
        <taxon>Vertebrata</taxon>
        <taxon>Euteleostomi</taxon>
        <taxon>Mammalia</taxon>
        <taxon>Eutheria</taxon>
        <taxon>Laurasiatheria</taxon>
        <taxon>Artiodactyla</taxon>
        <taxon>Ruminantia</taxon>
        <taxon>Pecora</taxon>
        <taxon>Bovidae</taxon>
        <taxon>Caprinae</taxon>
        <taxon>Ovis</taxon>
    </lineage>
</organism>
<evidence type="ECO:0000313" key="1">
    <source>
        <dbReference type="EMBL" id="KAG5205461.1"/>
    </source>
</evidence>
<reference evidence="1 2" key="1">
    <citation type="submission" date="2020-12" db="EMBL/GenBank/DDBJ databases">
        <title>De novo assembly of Tibetan sheep genome.</title>
        <authorList>
            <person name="Li X."/>
        </authorList>
    </citation>
    <scope>NUCLEOTIDE SEQUENCE [LARGE SCALE GENOMIC DNA]</scope>
    <source>
        <tissue evidence="1">Heart</tissue>
    </source>
</reference>
<dbReference type="AlphaFoldDB" id="A0A836AAB6"/>
<proteinExistence type="predicted"/>
<gene>
    <name evidence="1" type="ORF">JEQ12_018711</name>
</gene>
<accession>A0A836AAB6</accession>